<protein>
    <submittedName>
        <fullName evidence="1">Helix-turn-helix transcriptional regulator</fullName>
    </submittedName>
</protein>
<dbReference type="Gene3D" id="1.10.260.40">
    <property type="entry name" value="lambda repressor-like DNA-binding domains"/>
    <property type="match status" value="1"/>
</dbReference>
<dbReference type="AlphaFoldDB" id="A0A6N6MRK7"/>
<dbReference type="EMBL" id="VZZJ01000020">
    <property type="protein sequence ID" value="KAB1071220.1"/>
    <property type="molecule type" value="Genomic_DNA"/>
</dbReference>
<dbReference type="GO" id="GO:0003677">
    <property type="term" value="F:DNA binding"/>
    <property type="evidence" value="ECO:0007669"/>
    <property type="project" value="InterPro"/>
</dbReference>
<dbReference type="SUPFAM" id="SSF47413">
    <property type="entry name" value="lambda repressor-like DNA-binding domains"/>
    <property type="match status" value="1"/>
</dbReference>
<gene>
    <name evidence="1" type="ORF">F6X51_19940</name>
</gene>
<proteinExistence type="predicted"/>
<accession>A0A6N6MRK7</accession>
<organism evidence="1 2">
    <name type="scientific">Methylobacterium planeticum</name>
    <dbReference type="NCBI Taxonomy" id="2615211"/>
    <lineage>
        <taxon>Bacteria</taxon>
        <taxon>Pseudomonadati</taxon>
        <taxon>Pseudomonadota</taxon>
        <taxon>Alphaproteobacteria</taxon>
        <taxon>Hyphomicrobiales</taxon>
        <taxon>Methylobacteriaceae</taxon>
        <taxon>Methylobacterium</taxon>
    </lineage>
</organism>
<dbReference type="Proteomes" id="UP000441523">
    <property type="component" value="Unassembled WGS sequence"/>
</dbReference>
<sequence>MSKLPAITAAQCRAARAFLGWSQKRLVKASGVGLSAIVAFEHGGSRCVSRETVAELRGVLEEAGLDFISLSGGVGVLFREA</sequence>
<name>A0A6N6MRK7_9HYPH</name>
<evidence type="ECO:0000313" key="1">
    <source>
        <dbReference type="EMBL" id="KAB1071220.1"/>
    </source>
</evidence>
<dbReference type="InterPro" id="IPR010982">
    <property type="entry name" value="Lambda_DNA-bd_dom_sf"/>
</dbReference>
<keyword evidence="2" id="KW-1185">Reference proteome</keyword>
<reference evidence="1 2" key="1">
    <citation type="submission" date="2019-09" db="EMBL/GenBank/DDBJ databases">
        <title>YIM 132548 draft genome.</title>
        <authorList>
            <person name="Jiang L."/>
        </authorList>
    </citation>
    <scope>NUCLEOTIDE SEQUENCE [LARGE SCALE GENOMIC DNA]</scope>
    <source>
        <strain evidence="1 2">YIM 132548</strain>
    </source>
</reference>
<comment type="caution">
    <text evidence="1">The sequence shown here is derived from an EMBL/GenBank/DDBJ whole genome shotgun (WGS) entry which is preliminary data.</text>
</comment>
<evidence type="ECO:0000313" key="2">
    <source>
        <dbReference type="Proteomes" id="UP000441523"/>
    </source>
</evidence>